<dbReference type="InterPro" id="IPR003591">
    <property type="entry name" value="Leu-rich_rpt_typical-subtyp"/>
</dbReference>
<evidence type="ECO:0000256" key="4">
    <source>
        <dbReference type="ARBA" id="ARBA00022614"/>
    </source>
</evidence>
<dbReference type="SMART" id="SM00365">
    <property type="entry name" value="LRR_SD22"/>
    <property type="match status" value="2"/>
</dbReference>
<keyword evidence="3" id="KW-1003">Cell membrane</keyword>
<keyword evidence="6 13" id="KW-0732">Signal</keyword>
<dbReference type="OrthoDB" id="676979at2759"/>
<evidence type="ECO:0000313" key="14">
    <source>
        <dbReference type="EMBL" id="KAF2904082.1"/>
    </source>
</evidence>
<evidence type="ECO:0000256" key="13">
    <source>
        <dbReference type="SAM" id="SignalP"/>
    </source>
</evidence>
<keyword evidence="15" id="KW-1185">Reference proteome</keyword>
<reference evidence="14" key="1">
    <citation type="submission" date="2019-08" db="EMBL/GenBank/DDBJ databases">
        <title>The genome of the North American firefly Photinus pyralis.</title>
        <authorList>
            <consortium name="Photinus pyralis genome working group"/>
            <person name="Fallon T.R."/>
            <person name="Sander Lower S.E."/>
            <person name="Weng J.-K."/>
        </authorList>
    </citation>
    <scope>NUCLEOTIDE SEQUENCE</scope>
    <source>
        <strain evidence="14">TRF0915ILg1</strain>
        <tissue evidence="14">Whole body</tissue>
    </source>
</reference>
<comment type="subcellular location">
    <subcellularLocation>
        <location evidence="1">Cell membrane</location>
        <topology evidence="1">Single-pass membrane protein</topology>
    </subcellularLocation>
</comment>
<keyword evidence="7" id="KW-0677">Repeat</keyword>
<evidence type="ECO:0000256" key="12">
    <source>
        <dbReference type="ARBA" id="ARBA00023303"/>
    </source>
</evidence>
<accession>A0A8K0DIC6</accession>
<evidence type="ECO:0000256" key="9">
    <source>
        <dbReference type="ARBA" id="ARBA00023065"/>
    </source>
</evidence>
<comment type="caution">
    <text evidence="14">The sequence shown here is derived from an EMBL/GenBank/DDBJ whole genome shotgun (WGS) entry which is preliminary data.</text>
</comment>
<dbReference type="InterPro" id="IPR032675">
    <property type="entry name" value="LRR_dom_sf"/>
</dbReference>
<evidence type="ECO:0000256" key="2">
    <source>
        <dbReference type="ARBA" id="ARBA00022448"/>
    </source>
</evidence>
<dbReference type="GO" id="GO:0005886">
    <property type="term" value="C:plasma membrane"/>
    <property type="evidence" value="ECO:0007669"/>
    <property type="project" value="UniProtKB-SubCell"/>
</dbReference>
<dbReference type="EMBL" id="VTPC01000866">
    <property type="protein sequence ID" value="KAF2904082.1"/>
    <property type="molecule type" value="Genomic_DNA"/>
</dbReference>
<dbReference type="Pfam" id="PF13855">
    <property type="entry name" value="LRR_8"/>
    <property type="match status" value="1"/>
</dbReference>
<keyword evidence="10" id="KW-0472">Membrane</keyword>
<keyword evidence="4" id="KW-0433">Leucine-rich repeat</keyword>
<proteinExistence type="predicted"/>
<feature type="signal peptide" evidence="13">
    <location>
        <begin position="1"/>
        <end position="21"/>
    </location>
</feature>
<evidence type="ECO:0000256" key="3">
    <source>
        <dbReference type="ARBA" id="ARBA00022475"/>
    </source>
</evidence>
<dbReference type="InterPro" id="IPR001611">
    <property type="entry name" value="Leu-rich_rpt"/>
</dbReference>
<name>A0A8K0DIC6_IGNLU</name>
<dbReference type="PANTHER" id="PTHR46473:SF10">
    <property type="entry name" value="LD45603P-RELATED"/>
    <property type="match status" value="1"/>
</dbReference>
<evidence type="ECO:0000256" key="11">
    <source>
        <dbReference type="ARBA" id="ARBA00023157"/>
    </source>
</evidence>
<sequence length="203" mass="23107">MVKIGMLTILFSWLTISSTISITVHRDGCIYNRRRSAVNCRGENWSSVPFSFLQNKSFRTLDLGFNNIRLLNNTQDFLQVQSRDLIDAILLDNNQIEDLPLRLFDGLTNLQVLDLSYNRIKHISNNFCHITSLSNLILDGNPIESISKNAFVCMKNLKYLSLANCNITRFSFDTLESLNAKEINLSGNNIENVNDVRSSSIKL</sequence>
<dbReference type="GO" id="GO:0034220">
    <property type="term" value="P:monoatomic ion transmembrane transport"/>
    <property type="evidence" value="ECO:0007669"/>
    <property type="project" value="UniProtKB-KW"/>
</dbReference>
<keyword evidence="11" id="KW-1015">Disulfide bond</keyword>
<dbReference type="InterPro" id="IPR051432">
    <property type="entry name" value="KCNMA1_auxiliary"/>
</dbReference>
<dbReference type="SUPFAM" id="SSF52058">
    <property type="entry name" value="L domain-like"/>
    <property type="match status" value="1"/>
</dbReference>
<dbReference type="Proteomes" id="UP000801492">
    <property type="component" value="Unassembled WGS sequence"/>
</dbReference>
<protein>
    <recommendedName>
        <fullName evidence="16">Toll-like receptor 3</fullName>
    </recommendedName>
</protein>
<evidence type="ECO:0000256" key="10">
    <source>
        <dbReference type="ARBA" id="ARBA00023136"/>
    </source>
</evidence>
<dbReference type="SMART" id="SM00369">
    <property type="entry name" value="LRR_TYP"/>
    <property type="match status" value="3"/>
</dbReference>
<gene>
    <name evidence="14" type="ORF">ILUMI_02099</name>
</gene>
<evidence type="ECO:0000256" key="5">
    <source>
        <dbReference type="ARBA" id="ARBA00022692"/>
    </source>
</evidence>
<keyword evidence="8" id="KW-1133">Transmembrane helix</keyword>
<evidence type="ECO:0008006" key="16">
    <source>
        <dbReference type="Google" id="ProtNLM"/>
    </source>
</evidence>
<evidence type="ECO:0000313" key="15">
    <source>
        <dbReference type="Proteomes" id="UP000801492"/>
    </source>
</evidence>
<organism evidence="14 15">
    <name type="scientific">Ignelater luminosus</name>
    <name type="common">Cucubano</name>
    <name type="synonym">Pyrophorus luminosus</name>
    <dbReference type="NCBI Taxonomy" id="2038154"/>
    <lineage>
        <taxon>Eukaryota</taxon>
        <taxon>Metazoa</taxon>
        <taxon>Ecdysozoa</taxon>
        <taxon>Arthropoda</taxon>
        <taxon>Hexapoda</taxon>
        <taxon>Insecta</taxon>
        <taxon>Pterygota</taxon>
        <taxon>Neoptera</taxon>
        <taxon>Endopterygota</taxon>
        <taxon>Coleoptera</taxon>
        <taxon>Polyphaga</taxon>
        <taxon>Elateriformia</taxon>
        <taxon>Elateroidea</taxon>
        <taxon>Elateridae</taxon>
        <taxon>Agrypninae</taxon>
        <taxon>Pyrophorini</taxon>
        <taxon>Ignelater</taxon>
    </lineage>
</organism>
<evidence type="ECO:0000256" key="8">
    <source>
        <dbReference type="ARBA" id="ARBA00022989"/>
    </source>
</evidence>
<keyword evidence="9" id="KW-0406">Ion transport</keyword>
<evidence type="ECO:0000256" key="6">
    <source>
        <dbReference type="ARBA" id="ARBA00022729"/>
    </source>
</evidence>
<dbReference type="PROSITE" id="PS51450">
    <property type="entry name" value="LRR"/>
    <property type="match status" value="1"/>
</dbReference>
<dbReference type="PANTHER" id="PTHR46473">
    <property type="entry name" value="GH08155P"/>
    <property type="match status" value="1"/>
</dbReference>
<keyword evidence="5" id="KW-0812">Transmembrane</keyword>
<keyword evidence="2" id="KW-0813">Transport</keyword>
<dbReference type="Gene3D" id="3.80.10.10">
    <property type="entry name" value="Ribonuclease Inhibitor"/>
    <property type="match status" value="1"/>
</dbReference>
<keyword evidence="12" id="KW-0407">Ion channel</keyword>
<dbReference type="AlphaFoldDB" id="A0A8K0DIC6"/>
<dbReference type="Pfam" id="PF00560">
    <property type="entry name" value="LRR_1"/>
    <property type="match status" value="1"/>
</dbReference>
<feature type="chain" id="PRO_5035466357" description="Toll-like receptor 3" evidence="13">
    <location>
        <begin position="22"/>
        <end position="203"/>
    </location>
</feature>
<evidence type="ECO:0000256" key="1">
    <source>
        <dbReference type="ARBA" id="ARBA00004162"/>
    </source>
</evidence>
<evidence type="ECO:0000256" key="7">
    <source>
        <dbReference type="ARBA" id="ARBA00022737"/>
    </source>
</evidence>
<dbReference type="Pfam" id="PF13516">
    <property type="entry name" value="LRR_6"/>
    <property type="match status" value="1"/>
</dbReference>